<dbReference type="PANTHER" id="PTHR43316:SF3">
    <property type="entry name" value="HALOACID DEHALOGENASE, TYPE II (AFU_ORTHOLOGUE AFUA_2G07750)-RELATED"/>
    <property type="match status" value="1"/>
</dbReference>
<dbReference type="EMBL" id="SUMF01000006">
    <property type="protein sequence ID" value="TJZ74225.1"/>
    <property type="molecule type" value="Genomic_DNA"/>
</dbReference>
<dbReference type="PANTHER" id="PTHR43316">
    <property type="entry name" value="HYDROLASE, HALOACID DELAHOGENASE-RELATED"/>
    <property type="match status" value="1"/>
</dbReference>
<keyword evidence="3" id="KW-1185">Reference proteome</keyword>
<protein>
    <submittedName>
        <fullName evidence="2">HAD family hydrolase</fullName>
    </submittedName>
</protein>
<dbReference type="SUPFAM" id="SSF56784">
    <property type="entry name" value="HAD-like"/>
    <property type="match status" value="1"/>
</dbReference>
<dbReference type="RefSeq" id="WP_136772749.1">
    <property type="nucleotide sequence ID" value="NZ_CP156074.1"/>
</dbReference>
<keyword evidence="1 2" id="KW-0378">Hydrolase</keyword>
<reference evidence="2 3" key="1">
    <citation type="submission" date="2019-04" db="EMBL/GenBank/DDBJ databases">
        <title>Chitiniphilus eburnea sp. nov., a novel chitinolytic bacterium isolated from aquaculture sludge.</title>
        <authorList>
            <person name="Sheng M."/>
        </authorList>
    </citation>
    <scope>NUCLEOTIDE SEQUENCE [LARGE SCALE GENOMIC DNA]</scope>
    <source>
        <strain evidence="2 3">HX-2-15</strain>
    </source>
</reference>
<gene>
    <name evidence="2" type="ORF">FAZ21_08030</name>
</gene>
<dbReference type="OrthoDB" id="9797415at2"/>
<proteinExistence type="predicted"/>
<organism evidence="2 3">
    <name type="scientific">Chitiniphilus eburneus</name>
    <dbReference type="NCBI Taxonomy" id="2571148"/>
    <lineage>
        <taxon>Bacteria</taxon>
        <taxon>Pseudomonadati</taxon>
        <taxon>Pseudomonadota</taxon>
        <taxon>Betaproteobacteria</taxon>
        <taxon>Neisseriales</taxon>
        <taxon>Chitinibacteraceae</taxon>
        <taxon>Chitiniphilus</taxon>
    </lineage>
</organism>
<dbReference type="InterPro" id="IPR051540">
    <property type="entry name" value="S-2-haloacid_dehalogenase"/>
</dbReference>
<dbReference type="AlphaFoldDB" id="A0A4U0Q015"/>
<accession>A0A4U0Q015</accession>
<dbReference type="Pfam" id="PF00702">
    <property type="entry name" value="Hydrolase"/>
    <property type="match status" value="1"/>
</dbReference>
<dbReference type="Proteomes" id="UP000310016">
    <property type="component" value="Unassembled WGS sequence"/>
</dbReference>
<comment type="caution">
    <text evidence="2">The sequence shown here is derived from an EMBL/GenBank/DDBJ whole genome shotgun (WGS) entry which is preliminary data.</text>
</comment>
<name>A0A4U0Q015_9NEIS</name>
<dbReference type="SFLD" id="SFLDS00003">
    <property type="entry name" value="Haloacid_Dehalogenase"/>
    <property type="match status" value="1"/>
</dbReference>
<dbReference type="SFLD" id="SFLDG01129">
    <property type="entry name" value="C1.5:_HAD__Beta-PGM__Phosphata"/>
    <property type="match status" value="1"/>
</dbReference>
<evidence type="ECO:0000313" key="3">
    <source>
        <dbReference type="Proteomes" id="UP000310016"/>
    </source>
</evidence>
<sequence length="204" mass="22246">MATVLKPIRAVVFDVYGTLAEIRDRRAPFKRLLRYAEEQGRKPQADDAALVMAQRGGLPEVAARLGVSLPEALYQLLEADLQAELSSIRLFDDVNGTLATLRDRGLKLALCSNLAEPYAAPIVAQLDRPLDCYAWSFNVGAIKPDPRIYAYVVQQLGCAAEEALFVGDSVEADFAGPTRIGMQARLIERGKPQALQVMTEGLTG</sequence>
<dbReference type="GO" id="GO:0016787">
    <property type="term" value="F:hydrolase activity"/>
    <property type="evidence" value="ECO:0007669"/>
    <property type="project" value="UniProtKB-KW"/>
</dbReference>
<dbReference type="InterPro" id="IPR036412">
    <property type="entry name" value="HAD-like_sf"/>
</dbReference>
<dbReference type="InterPro" id="IPR023214">
    <property type="entry name" value="HAD_sf"/>
</dbReference>
<dbReference type="PRINTS" id="PR00413">
    <property type="entry name" value="HADHALOGNASE"/>
</dbReference>
<evidence type="ECO:0000256" key="1">
    <source>
        <dbReference type="ARBA" id="ARBA00022801"/>
    </source>
</evidence>
<evidence type="ECO:0000313" key="2">
    <source>
        <dbReference type="EMBL" id="TJZ74225.1"/>
    </source>
</evidence>
<dbReference type="NCBIfam" id="TIGR01549">
    <property type="entry name" value="HAD-SF-IA-v1"/>
    <property type="match status" value="1"/>
</dbReference>
<dbReference type="InterPro" id="IPR006439">
    <property type="entry name" value="HAD-SF_hydro_IA"/>
</dbReference>
<dbReference type="NCBIfam" id="TIGR01509">
    <property type="entry name" value="HAD-SF-IA-v3"/>
    <property type="match status" value="1"/>
</dbReference>
<dbReference type="Gene3D" id="3.40.50.1000">
    <property type="entry name" value="HAD superfamily/HAD-like"/>
    <property type="match status" value="1"/>
</dbReference>